<name>A0ACB7HWG7_MANES</name>
<proteinExistence type="predicted"/>
<evidence type="ECO:0000313" key="2">
    <source>
        <dbReference type="Proteomes" id="UP000091857"/>
    </source>
</evidence>
<organism evidence="1 2">
    <name type="scientific">Manihot esculenta</name>
    <name type="common">Cassava</name>
    <name type="synonym">Jatropha manihot</name>
    <dbReference type="NCBI Taxonomy" id="3983"/>
    <lineage>
        <taxon>Eukaryota</taxon>
        <taxon>Viridiplantae</taxon>
        <taxon>Streptophyta</taxon>
        <taxon>Embryophyta</taxon>
        <taxon>Tracheophyta</taxon>
        <taxon>Spermatophyta</taxon>
        <taxon>Magnoliopsida</taxon>
        <taxon>eudicotyledons</taxon>
        <taxon>Gunneridae</taxon>
        <taxon>Pentapetalae</taxon>
        <taxon>rosids</taxon>
        <taxon>fabids</taxon>
        <taxon>Malpighiales</taxon>
        <taxon>Euphorbiaceae</taxon>
        <taxon>Crotonoideae</taxon>
        <taxon>Manihoteae</taxon>
        <taxon>Manihot</taxon>
    </lineage>
</organism>
<gene>
    <name evidence="1" type="ORF">MANES_04G143100v8</name>
</gene>
<protein>
    <submittedName>
        <fullName evidence="1">Uncharacterized protein</fullName>
    </submittedName>
</protein>
<sequence length="865" mass="92698">MVAPVSTSAAAATTTGTQSQTHILSARVRKMIQSIKEIVGNFSDDFIYTVLKENNMDPNETTQKLLNQDPFHEVKRKRDKKKESMGYRSTADSRKNYENLSQGTKFHTFSDRNARQGGYTRTPVPGNAGVSREFRVVRDNRVNQNTTGEPKPALQQGCSEQCIAIVTQKGSSGTGTSVIVKPSGVRSSTQASNGPADVQSRNTRDATLKTDGKLVFEEKRTVVSSSASRVQVIKPNSQNHSATLASSNSVIGVYSSSTDPVHVPSPESRSSAAVGAIKREVGVVGGRRQSSENAMKSSSVSSSSFSNSVLGRDGSMSESFQPFPVISKMDQASQTVATESVMPSISVSRSLVSNQYSRPHQAAVGHQKAAQHNKEWKPKSSQKSTVVSPGVIGTPTKPSSPPSDNSKDLESETSDLQDKLMRVNVFENQNVIIAQHIRVPEIDRCRLTFGSFGTEFDSSRDAISGFQSIEDSNAECAASISVSTPESSSDDASGNKQVELLDEQVRNSGSDSPASGAVSEHQLPDKSSSPLNLDNYADIGLVQDNSPSYTPSESQQQQQDPPELPSFSKAYDPQTVYDISYFRPPLDETVRGQGLPSPQEALTSHMANSMPASTITMVQQQQQPPMAQMYPQVHVSHFANLMPYRQFLSPVYVPQMAMPGYSSNPAYPHPSNGSSYLLMPGGSSHLSANGLKYGIQQFKPVPGSTPTGFGNFTSPSGYAINAPGVVGSASGLEDSSRIKYKDGNLYVPNPQAETSEIWVQNPRELPGLQSGPYYNMPGQTPHAAYLPSHTGHASFNAAAAQSSHMQFPGLYPPPPPTPAAMANPHHLGPVMGGNVGVGVAPAAPGAQVGAYQQPQLGHLNWTTNF</sequence>
<dbReference type="EMBL" id="CM004390">
    <property type="protein sequence ID" value="KAG8656491.1"/>
    <property type="molecule type" value="Genomic_DNA"/>
</dbReference>
<accession>A0ACB7HWG7</accession>
<keyword evidence="2" id="KW-1185">Reference proteome</keyword>
<reference evidence="2" key="1">
    <citation type="journal article" date="2016" name="Nat. Biotechnol.">
        <title>Sequencing wild and cultivated cassava and related species reveals extensive interspecific hybridization and genetic diversity.</title>
        <authorList>
            <person name="Bredeson J.V."/>
            <person name="Lyons J.B."/>
            <person name="Prochnik S.E."/>
            <person name="Wu G.A."/>
            <person name="Ha C.M."/>
            <person name="Edsinger-Gonzales E."/>
            <person name="Grimwood J."/>
            <person name="Schmutz J."/>
            <person name="Rabbi I.Y."/>
            <person name="Egesi C."/>
            <person name="Nauluvula P."/>
            <person name="Lebot V."/>
            <person name="Ndunguru J."/>
            <person name="Mkamilo G."/>
            <person name="Bart R.S."/>
            <person name="Setter T.L."/>
            <person name="Gleadow R.M."/>
            <person name="Kulakow P."/>
            <person name="Ferguson M.E."/>
            <person name="Rounsley S."/>
            <person name="Rokhsar D.S."/>
        </authorList>
    </citation>
    <scope>NUCLEOTIDE SEQUENCE [LARGE SCALE GENOMIC DNA]</scope>
    <source>
        <strain evidence="2">cv. AM560-2</strain>
    </source>
</reference>
<dbReference type="Proteomes" id="UP000091857">
    <property type="component" value="Chromosome 4"/>
</dbReference>
<comment type="caution">
    <text evidence="1">The sequence shown here is derived from an EMBL/GenBank/DDBJ whole genome shotgun (WGS) entry which is preliminary data.</text>
</comment>
<evidence type="ECO:0000313" key="1">
    <source>
        <dbReference type="EMBL" id="KAG8656491.1"/>
    </source>
</evidence>